<protein>
    <submittedName>
        <fullName evidence="1">Uncharacterized protein</fullName>
    </submittedName>
</protein>
<evidence type="ECO:0000313" key="2">
    <source>
        <dbReference type="Proteomes" id="UP000001037"/>
    </source>
</evidence>
<reference evidence="1 2" key="1">
    <citation type="journal article" date="2011" name="Stand. Genomic Sci.">
        <title>Complete genome sequence of the hyperthermophilic chemolithoautotroph Pyrolobus fumarii type strain (1A).</title>
        <authorList>
            <person name="Anderson I."/>
            <person name="Goker M."/>
            <person name="Nolan M."/>
            <person name="Lucas S."/>
            <person name="Hammon N."/>
            <person name="Deshpande S."/>
            <person name="Cheng J.F."/>
            <person name="Tapia R."/>
            <person name="Han C."/>
            <person name="Goodwin L."/>
            <person name="Pitluck S."/>
            <person name="Huntemann M."/>
            <person name="Liolios K."/>
            <person name="Ivanova N."/>
            <person name="Pagani I."/>
            <person name="Mavromatis K."/>
            <person name="Ovchinikova G."/>
            <person name="Pati A."/>
            <person name="Chen A."/>
            <person name="Palaniappan K."/>
            <person name="Land M."/>
            <person name="Hauser L."/>
            <person name="Brambilla E.M."/>
            <person name="Huber H."/>
            <person name="Yasawong M."/>
            <person name="Rohde M."/>
            <person name="Spring S."/>
            <person name="Abt B."/>
            <person name="Sikorski J."/>
            <person name="Wirth R."/>
            <person name="Detter J.C."/>
            <person name="Woyke T."/>
            <person name="Bristow J."/>
            <person name="Eisen J.A."/>
            <person name="Markowitz V."/>
            <person name="Hugenholtz P."/>
            <person name="Kyrpides N.C."/>
            <person name="Klenk H.P."/>
            <person name="Lapidus A."/>
        </authorList>
    </citation>
    <scope>NUCLEOTIDE SEQUENCE [LARGE SCALE GENOMIC DNA]</scope>
    <source>
        <strain evidence="2">DSM 11204 / 1A</strain>
    </source>
</reference>
<keyword evidence="2" id="KW-1185">Reference proteome</keyword>
<dbReference type="AlphaFoldDB" id="G0EGW7"/>
<gene>
    <name evidence="1" type="ordered locus">Pyrfu_0546</name>
</gene>
<accession>G0EGW7</accession>
<evidence type="ECO:0000313" key="1">
    <source>
        <dbReference type="EMBL" id="AEM38417.1"/>
    </source>
</evidence>
<dbReference type="STRING" id="694429.Pyrfu_0546"/>
<sequence length="333" mass="35965">MASSLADCIEKLGSAVEALVEAARLCGEDPSCYASIARGLPPHPFTRKGDPACYELLRRRVRASVGQGRLCNIVYSIRLDVLGRVYVARGAAPGLRVATYQCNDESLFSIVLGGRGASGNSTVVLGGVALPLATPRPSLELELKPDALRAMLLGVASGLYGVSRGTARLRRLLSRIVLYILSQYAGSVVSGENARGWHPHATLRSLWLRLPVPIPCRPFPTAALVECRDETALAALYKRLAHWALNTITALLEYEDVTVSRLMGGDVFVARLMVVGVGGGGQVRGFTVFQGDLDTFRRVTRRAGCRAKLYPLDAVKIHHRGSCTHPAASWYRS</sequence>
<dbReference type="RefSeq" id="WP_014026094.1">
    <property type="nucleotide sequence ID" value="NC_015931.1"/>
</dbReference>
<dbReference type="EMBL" id="CP002838">
    <property type="protein sequence ID" value="AEM38417.1"/>
    <property type="molecule type" value="Genomic_DNA"/>
</dbReference>
<dbReference type="GeneID" id="11139008"/>
<proteinExistence type="predicted"/>
<dbReference type="HOGENOM" id="CLU_833187_0_0_2"/>
<dbReference type="Proteomes" id="UP000001037">
    <property type="component" value="Chromosome"/>
</dbReference>
<dbReference type="InParanoid" id="G0EGW7"/>
<name>G0EGW7_PYRF1</name>
<dbReference type="KEGG" id="pfm:Pyrfu_0546"/>
<organism evidence="1 2">
    <name type="scientific">Pyrolobus fumarii (strain DSM 11204 / 1A)</name>
    <dbReference type="NCBI Taxonomy" id="694429"/>
    <lineage>
        <taxon>Archaea</taxon>
        <taxon>Thermoproteota</taxon>
        <taxon>Thermoprotei</taxon>
        <taxon>Desulfurococcales</taxon>
        <taxon>Pyrodictiaceae</taxon>
        <taxon>Pyrolobus</taxon>
    </lineage>
</organism>